<feature type="domain" description="UspA" evidence="2">
    <location>
        <begin position="224"/>
        <end position="273"/>
    </location>
</feature>
<organism evidence="3 4">
    <name type="scientific">Mesonia aestuariivivens</name>
    <dbReference type="NCBI Taxonomy" id="2796128"/>
    <lineage>
        <taxon>Bacteria</taxon>
        <taxon>Pseudomonadati</taxon>
        <taxon>Bacteroidota</taxon>
        <taxon>Flavobacteriia</taxon>
        <taxon>Flavobacteriales</taxon>
        <taxon>Flavobacteriaceae</taxon>
        <taxon>Mesonia</taxon>
    </lineage>
</organism>
<dbReference type="Proteomes" id="UP000719267">
    <property type="component" value="Unassembled WGS sequence"/>
</dbReference>
<sequence length="276" mass="30837">MKKILVPTDFSEQANNALKVAAELAKKYQSEIYLLHMLELPTQLIDLAGASDNQVPEAIYFMKKAHERFENIKNKDFLTGIPVYETVMFHGAFSGIMEVAKKNDCDLIVMGSHGAEGLKDVFIGSNTEKVVRNSEVPVLVIKDNKSIFENKDFVFASDFVPHVKKSFIEATKFAETIGAKMHLVYINTANKFKTTEHLDKKMKAFVDNVEFSNYTLNIYNAESIEKGILKFAALKKAGIIGISTHGRKGLAHFLNGSVSEDLVNHSKKAVVTFKIQ</sequence>
<evidence type="ECO:0000313" key="3">
    <source>
        <dbReference type="EMBL" id="MBW2962463.1"/>
    </source>
</evidence>
<dbReference type="EMBL" id="JAHWDF010000012">
    <property type="protein sequence ID" value="MBW2962463.1"/>
    <property type="molecule type" value="Genomic_DNA"/>
</dbReference>
<evidence type="ECO:0000259" key="2">
    <source>
        <dbReference type="Pfam" id="PF00582"/>
    </source>
</evidence>
<dbReference type="RefSeq" id="WP_219040741.1">
    <property type="nucleotide sequence ID" value="NZ_JAHWDF010000012.1"/>
</dbReference>
<dbReference type="InterPro" id="IPR006016">
    <property type="entry name" value="UspA"/>
</dbReference>
<evidence type="ECO:0000256" key="1">
    <source>
        <dbReference type="ARBA" id="ARBA00008791"/>
    </source>
</evidence>
<dbReference type="PANTHER" id="PTHR46268">
    <property type="entry name" value="STRESS RESPONSE PROTEIN NHAX"/>
    <property type="match status" value="1"/>
</dbReference>
<dbReference type="CDD" id="cd00293">
    <property type="entry name" value="USP-like"/>
    <property type="match status" value="1"/>
</dbReference>
<evidence type="ECO:0000313" key="4">
    <source>
        <dbReference type="Proteomes" id="UP000719267"/>
    </source>
</evidence>
<name>A0ABS6W3N3_9FLAO</name>
<feature type="domain" description="UspA" evidence="2">
    <location>
        <begin position="1"/>
        <end position="142"/>
    </location>
</feature>
<comment type="similarity">
    <text evidence="1">Belongs to the universal stress protein A family.</text>
</comment>
<proteinExistence type="inferred from homology"/>
<protein>
    <submittedName>
        <fullName evidence="3">Universal stress protein</fullName>
    </submittedName>
</protein>
<keyword evidence="4" id="KW-1185">Reference proteome</keyword>
<dbReference type="PANTHER" id="PTHR46268:SF6">
    <property type="entry name" value="UNIVERSAL STRESS PROTEIN UP12"/>
    <property type="match status" value="1"/>
</dbReference>
<reference evidence="3 4" key="1">
    <citation type="submission" date="2021-07" db="EMBL/GenBank/DDBJ databases">
        <title>Mesonia aestuariivivens sp. nov., isolated from a tidal flat.</title>
        <authorList>
            <person name="Kim Y.-O."/>
            <person name="Yoon J.-H."/>
        </authorList>
    </citation>
    <scope>NUCLEOTIDE SEQUENCE [LARGE SCALE GENOMIC DNA]</scope>
    <source>
        <strain evidence="3 4">JHPTF-M18</strain>
    </source>
</reference>
<accession>A0ABS6W3N3</accession>
<gene>
    <name evidence="3" type="ORF">KW502_11705</name>
</gene>
<dbReference type="Pfam" id="PF00582">
    <property type="entry name" value="Usp"/>
    <property type="match status" value="2"/>
</dbReference>
<comment type="caution">
    <text evidence="3">The sequence shown here is derived from an EMBL/GenBank/DDBJ whole genome shotgun (WGS) entry which is preliminary data.</text>
</comment>